<reference evidence="3" key="2">
    <citation type="submission" date="2020-05" db="UniProtKB">
        <authorList>
            <consortium name="EnsemblMetazoa"/>
        </authorList>
    </citation>
    <scope>IDENTIFICATION</scope>
    <source>
        <strain evidence="3">IAEA</strain>
    </source>
</reference>
<dbReference type="AlphaFoldDB" id="A0A1A9ZGK7"/>
<evidence type="ECO:0000259" key="2">
    <source>
        <dbReference type="PROSITE" id="PS50213"/>
    </source>
</evidence>
<evidence type="ECO:0000313" key="4">
    <source>
        <dbReference type="Proteomes" id="UP000092445"/>
    </source>
</evidence>
<dbReference type="SMART" id="SM00554">
    <property type="entry name" value="FAS1"/>
    <property type="match status" value="2"/>
</dbReference>
<keyword evidence="1" id="KW-0732">Signal</keyword>
<sequence length="689" mass="79282">MCPSIDSMVSLTPTLVLLGSMLCVKESRGAILSMLDDQLNQKFIEKTKAKFGYLETTQQCTIFVPPDEEIAKTDPFNVQYHIANLAHRLYSLPPHIVSERKAGPFIYITKVRGDDEDQLAKVFVNQAEIKMSSTKYIKDPNQALFHINRVLEPLRVGGGGEHDIFVKEKKRHPNAYELVLYDTGFKLDNHRLKTQNQSNGDRDGDGYDKADDWNTMLNKRGFYTFFIPTTAALQTAGITHITTNIGRLHVYERCVLFPYATDEDYELECKRHAEEEEYAADITEETRGDPTEETTEGKVTKKSAATEEKTILRDKKLKCFVSFAYEKTSKHPYVRSMVVEGNQYERSVVVEFAKPNIPVKNGVVHLIKNVLCHIDEKVVSAIKNPRITNAKYFSTFAAGIKSKIWDDLDREALLTAFIPINHTHINEFMSSLEEGSLITAGVSEIPLKFYFLPDPHEKGKERAIVECRGHNTSVELFDMDKENGIVHLVYDMLGFFSGTIYDRMASDEFQSYRDTLRIADFSGFNEEIKKTNQKYTYFVPSREAWESIEHQYPPAKKHLFTAEFRVESRYLLERHLVINDEYTAEDLATMTRTVARAIVLPLLRDFLRIKVSRIRDYLIRYNSLEIKIVHRDIYCSNGIFHVIDSPFLEKEDLTIIRQVSETDRLRCNVRFSCASFVILTAVNILFYQS</sequence>
<dbReference type="Gene3D" id="2.30.180.10">
    <property type="entry name" value="FAS1 domain"/>
    <property type="match status" value="2"/>
</dbReference>
<dbReference type="STRING" id="7398.A0A1A9ZGK7"/>
<dbReference type="VEuPathDB" id="VectorBase:GPAI013989"/>
<dbReference type="InterPro" id="IPR000782">
    <property type="entry name" value="FAS1_domain"/>
</dbReference>
<organism evidence="3 4">
    <name type="scientific">Glossina pallidipes</name>
    <name type="common">Tsetse fly</name>
    <dbReference type="NCBI Taxonomy" id="7398"/>
    <lineage>
        <taxon>Eukaryota</taxon>
        <taxon>Metazoa</taxon>
        <taxon>Ecdysozoa</taxon>
        <taxon>Arthropoda</taxon>
        <taxon>Hexapoda</taxon>
        <taxon>Insecta</taxon>
        <taxon>Pterygota</taxon>
        <taxon>Neoptera</taxon>
        <taxon>Endopterygota</taxon>
        <taxon>Diptera</taxon>
        <taxon>Brachycera</taxon>
        <taxon>Muscomorpha</taxon>
        <taxon>Hippoboscoidea</taxon>
        <taxon>Glossinidae</taxon>
        <taxon>Glossina</taxon>
    </lineage>
</organism>
<reference evidence="4" key="1">
    <citation type="submission" date="2014-03" db="EMBL/GenBank/DDBJ databases">
        <authorList>
            <person name="Aksoy S."/>
            <person name="Warren W."/>
            <person name="Wilson R.K."/>
        </authorList>
    </citation>
    <scope>NUCLEOTIDE SEQUENCE [LARGE SCALE GENOMIC DNA]</scope>
    <source>
        <strain evidence="4">IAEA</strain>
    </source>
</reference>
<feature type="signal peptide" evidence="1">
    <location>
        <begin position="1"/>
        <end position="29"/>
    </location>
</feature>
<dbReference type="EnsemblMetazoa" id="GPAI013989-RA">
    <property type="protein sequence ID" value="GPAI013989-PA"/>
    <property type="gene ID" value="GPAI013989"/>
</dbReference>
<dbReference type="PROSITE" id="PS50213">
    <property type="entry name" value="FAS1"/>
    <property type="match status" value="1"/>
</dbReference>
<keyword evidence="4" id="KW-1185">Reference proteome</keyword>
<protein>
    <submittedName>
        <fullName evidence="3">FAS1 domain-containing protein</fullName>
    </submittedName>
</protein>
<dbReference type="Pfam" id="PF02469">
    <property type="entry name" value="Fasciclin"/>
    <property type="match status" value="1"/>
</dbReference>
<dbReference type="InterPro" id="IPR050904">
    <property type="entry name" value="Adhesion/Biosynth-related"/>
</dbReference>
<feature type="chain" id="PRO_5008402885" evidence="1">
    <location>
        <begin position="30"/>
        <end position="689"/>
    </location>
</feature>
<dbReference type="PANTHER" id="PTHR10900">
    <property type="entry name" value="PERIOSTIN-RELATED"/>
    <property type="match status" value="1"/>
</dbReference>
<dbReference type="PANTHER" id="PTHR10900:SF77">
    <property type="entry name" value="FI19380P1"/>
    <property type="match status" value="1"/>
</dbReference>
<feature type="domain" description="FAS1" evidence="2">
    <location>
        <begin position="496"/>
        <end position="647"/>
    </location>
</feature>
<evidence type="ECO:0000313" key="3">
    <source>
        <dbReference type="EnsemblMetazoa" id="GPAI013989-PA"/>
    </source>
</evidence>
<dbReference type="InterPro" id="IPR036378">
    <property type="entry name" value="FAS1_dom_sf"/>
</dbReference>
<proteinExistence type="predicted"/>
<dbReference type="SUPFAM" id="SSF82153">
    <property type="entry name" value="FAS1 domain"/>
    <property type="match status" value="2"/>
</dbReference>
<accession>A0A1A9ZGK7</accession>
<name>A0A1A9ZGK7_GLOPL</name>
<evidence type="ECO:0000256" key="1">
    <source>
        <dbReference type="SAM" id="SignalP"/>
    </source>
</evidence>
<dbReference type="Proteomes" id="UP000092445">
    <property type="component" value="Unassembled WGS sequence"/>
</dbReference>